<dbReference type="PANTHER" id="PTHR34060">
    <property type="entry name" value="POLYKETIDE CYCLASE / DEHYDRASE AND LIPID TRANSPORT PROTEIN"/>
    <property type="match status" value="1"/>
</dbReference>
<dbReference type="Gene3D" id="3.30.530.20">
    <property type="match status" value="1"/>
</dbReference>
<name>A0A7S1YZB3_9STRA</name>
<accession>A0A7S1YZB3</accession>
<dbReference type="PANTHER" id="PTHR34060:SF1">
    <property type="entry name" value="POLYKETIDE CYCLASE _ DEHYDRASE AND LIPID TRANSPORT PROTEIN"/>
    <property type="match status" value="1"/>
</dbReference>
<dbReference type="EMBL" id="HBGN01012146">
    <property type="protein sequence ID" value="CAD9323824.1"/>
    <property type="molecule type" value="Transcribed_RNA"/>
</dbReference>
<evidence type="ECO:0000256" key="1">
    <source>
        <dbReference type="SAM" id="Coils"/>
    </source>
</evidence>
<reference evidence="3" key="1">
    <citation type="submission" date="2021-01" db="EMBL/GenBank/DDBJ databases">
        <authorList>
            <person name="Corre E."/>
            <person name="Pelletier E."/>
            <person name="Niang G."/>
            <person name="Scheremetjew M."/>
            <person name="Finn R."/>
            <person name="Kale V."/>
            <person name="Holt S."/>
            <person name="Cochrane G."/>
            <person name="Meng A."/>
            <person name="Brown T."/>
            <person name="Cohen L."/>
        </authorList>
    </citation>
    <scope>NUCLEOTIDE SEQUENCE</scope>
    <source>
        <strain evidence="3">Pop2</strain>
    </source>
</reference>
<proteinExistence type="predicted"/>
<gene>
    <name evidence="3" type="ORF">DBRI1063_LOCUS7746</name>
</gene>
<evidence type="ECO:0000256" key="2">
    <source>
        <dbReference type="SAM" id="MobiDB-lite"/>
    </source>
</evidence>
<keyword evidence="1" id="KW-0175">Coiled coil</keyword>
<organism evidence="3">
    <name type="scientific">Ditylum brightwellii</name>
    <dbReference type="NCBI Taxonomy" id="49249"/>
    <lineage>
        <taxon>Eukaryota</taxon>
        <taxon>Sar</taxon>
        <taxon>Stramenopiles</taxon>
        <taxon>Ochrophyta</taxon>
        <taxon>Bacillariophyta</taxon>
        <taxon>Mediophyceae</taxon>
        <taxon>Lithodesmiophycidae</taxon>
        <taxon>Lithodesmiales</taxon>
        <taxon>Lithodesmiaceae</taxon>
        <taxon>Ditylum</taxon>
    </lineage>
</organism>
<evidence type="ECO:0008006" key="4">
    <source>
        <dbReference type="Google" id="ProtNLM"/>
    </source>
</evidence>
<sequence length="615" mass="68093">MRERLHPFSVFNISNPWRERHNVVFMLTTIFLVLAAQGESASISTLTFSASFLRQEKGAFVFYNGNECSSMQRHWKKASPLVLPPPSALSIFNAKGIKKETTQNQSKIEAKQRQLCLMHMVNDSADINAEKEEEGKKNETAKQERDRKRDKVRKMAKNIAKSAISVVNPKPRAIAAVLTDSAISTAEIAINTAESAVGQNFRANIRKSRAFRDRRGTTPAREAAEAIEEAAEMEAEALKAIDAISLARTAAADAFYAAETAIQKSERALSEARAALAIARSDASEAIAKAEENAATAAATARYAEELATVSATIMSSQSAATSFPSTSAATATNDTEAVDVEEAYSLSYEEVDYHLAEMAPPFIGEDQCLVPGEAVVRVEKAPENSRRIFAGIDMMAAVDDVWKLLTDYDHLQDVVPNLVVNDVLELYNYDKDDDVINDNDISLDSSLSDEQQCELLSKRMKGAKLRQVGGAKVVGINFSARTTLEVREWPNGMPDFAHFRDEMYEGESRDVRAKGEKKKKLERYRFPRPFALSKIPTKDISMQSIENDDGEFRMYQGVWRMQPLPGCAPEGKFAMRLTYAVEISPRPYLPVALVEGRIAQDLCANLRAIRDHVA</sequence>
<evidence type="ECO:0000313" key="3">
    <source>
        <dbReference type="EMBL" id="CAD9323824.1"/>
    </source>
</evidence>
<feature type="coiled-coil region" evidence="1">
    <location>
        <begin position="221"/>
        <end position="282"/>
    </location>
</feature>
<feature type="compositionally biased region" description="Basic and acidic residues" evidence="2">
    <location>
        <begin position="128"/>
        <end position="149"/>
    </location>
</feature>
<protein>
    <recommendedName>
        <fullName evidence="4">Coenzyme Q-binding protein COQ10 START domain-containing protein</fullName>
    </recommendedName>
</protein>
<dbReference type="AlphaFoldDB" id="A0A7S1YZB3"/>
<feature type="region of interest" description="Disordered" evidence="2">
    <location>
        <begin position="126"/>
        <end position="151"/>
    </location>
</feature>
<dbReference type="InterPro" id="IPR023393">
    <property type="entry name" value="START-like_dom_sf"/>
</dbReference>